<organism evidence="2 3">
    <name type="scientific">Modestobacter versicolor</name>
    <dbReference type="NCBI Taxonomy" id="429133"/>
    <lineage>
        <taxon>Bacteria</taxon>
        <taxon>Bacillati</taxon>
        <taxon>Actinomycetota</taxon>
        <taxon>Actinomycetes</taxon>
        <taxon>Geodermatophilales</taxon>
        <taxon>Geodermatophilaceae</taxon>
        <taxon>Modestobacter</taxon>
    </lineage>
</organism>
<evidence type="ECO:0000313" key="3">
    <source>
        <dbReference type="Proteomes" id="UP000247602"/>
    </source>
</evidence>
<sequence>MARPDSEDTIVRTKLITLTAAGLLAVGGVAVAVPALADPDTSDPTTSDTSDTTWADRIAEALAGLVEDGSLTQEQVDEVAATLDDADLGGGHGWGHGGGPGGFGGWGGP</sequence>
<dbReference type="Proteomes" id="UP000247602">
    <property type="component" value="Unassembled WGS sequence"/>
</dbReference>
<dbReference type="EMBL" id="QKNV01000152">
    <property type="protein sequence ID" value="PZA20707.1"/>
    <property type="molecule type" value="Genomic_DNA"/>
</dbReference>
<feature type="non-terminal residue" evidence="2">
    <location>
        <position position="109"/>
    </location>
</feature>
<accession>A0A323V754</accession>
<keyword evidence="3" id="KW-1185">Reference proteome</keyword>
<evidence type="ECO:0000313" key="2">
    <source>
        <dbReference type="EMBL" id="PZA20707.1"/>
    </source>
</evidence>
<protein>
    <submittedName>
        <fullName evidence="2">Uncharacterized protein</fullName>
    </submittedName>
</protein>
<name>A0A323V754_9ACTN</name>
<gene>
    <name evidence="2" type="ORF">DMO24_14105</name>
</gene>
<comment type="caution">
    <text evidence="2">The sequence shown here is derived from an EMBL/GenBank/DDBJ whole genome shotgun (WGS) entry which is preliminary data.</text>
</comment>
<dbReference type="AlphaFoldDB" id="A0A323V754"/>
<evidence type="ECO:0000256" key="1">
    <source>
        <dbReference type="SAM" id="MobiDB-lite"/>
    </source>
</evidence>
<reference evidence="2 3" key="1">
    <citation type="submission" date="2018-06" db="EMBL/GenBank/DDBJ databases">
        <title>Draft genome sequence of Modestobacter versicolor CP153-2.</title>
        <authorList>
            <person name="Gundlapally S.R."/>
        </authorList>
    </citation>
    <scope>NUCLEOTIDE SEQUENCE [LARGE SCALE GENOMIC DNA]</scope>
    <source>
        <strain evidence="2 3">CP153-2</strain>
    </source>
</reference>
<proteinExistence type="predicted"/>
<feature type="region of interest" description="Disordered" evidence="1">
    <location>
        <begin position="90"/>
        <end position="109"/>
    </location>
</feature>